<evidence type="ECO:0000313" key="2">
    <source>
        <dbReference type="EMBL" id="SVE10011.1"/>
    </source>
</evidence>
<keyword evidence="1" id="KW-0472">Membrane</keyword>
<evidence type="ECO:0008006" key="3">
    <source>
        <dbReference type="Google" id="ProtNLM"/>
    </source>
</evidence>
<feature type="transmembrane region" description="Helical" evidence="1">
    <location>
        <begin position="12"/>
        <end position="34"/>
    </location>
</feature>
<name>A0A383AR05_9ZZZZ</name>
<evidence type="ECO:0000256" key="1">
    <source>
        <dbReference type="SAM" id="Phobius"/>
    </source>
</evidence>
<dbReference type="AlphaFoldDB" id="A0A383AR05"/>
<dbReference type="EMBL" id="UINC01194095">
    <property type="protein sequence ID" value="SVE10011.1"/>
    <property type="molecule type" value="Genomic_DNA"/>
</dbReference>
<feature type="non-terminal residue" evidence="2">
    <location>
        <position position="78"/>
    </location>
</feature>
<reference evidence="2" key="1">
    <citation type="submission" date="2018-05" db="EMBL/GenBank/DDBJ databases">
        <authorList>
            <person name="Lanie J.A."/>
            <person name="Ng W.-L."/>
            <person name="Kazmierczak K.M."/>
            <person name="Andrzejewski T.M."/>
            <person name="Davidsen T.M."/>
            <person name="Wayne K.J."/>
            <person name="Tettelin H."/>
            <person name="Glass J.I."/>
            <person name="Rusch D."/>
            <person name="Podicherti R."/>
            <person name="Tsui H.-C.T."/>
            <person name="Winkler M.E."/>
        </authorList>
    </citation>
    <scope>NUCLEOTIDE SEQUENCE</scope>
</reference>
<gene>
    <name evidence="2" type="ORF">METZ01_LOCUS462865</name>
</gene>
<keyword evidence="1" id="KW-0812">Transmembrane</keyword>
<accession>A0A383AR05</accession>
<keyword evidence="1" id="KW-1133">Transmembrane helix</keyword>
<feature type="transmembrane region" description="Helical" evidence="1">
    <location>
        <begin position="46"/>
        <end position="70"/>
    </location>
</feature>
<protein>
    <recommendedName>
        <fullName evidence="3">Polysaccharide biosynthesis protein C-terminal domain-containing protein</fullName>
    </recommendedName>
</protein>
<organism evidence="2">
    <name type="scientific">marine metagenome</name>
    <dbReference type="NCBI Taxonomy" id="408172"/>
    <lineage>
        <taxon>unclassified sequences</taxon>
        <taxon>metagenomes</taxon>
        <taxon>ecological metagenomes</taxon>
    </lineage>
</organism>
<proteinExistence type="predicted"/>
<sequence>MPQLLDYRVSIALYFMVLTLNSLFSTLFMTLLRYKVVSIVDISGALVNLALLGLFIHLDFGILGVLYAFVCATGISIL</sequence>